<dbReference type="InterPro" id="IPR002471">
    <property type="entry name" value="Pept_S9_AS"/>
</dbReference>
<sequence>MKRRNFIAILTASIAFAGCFSQTTFAMTSNIITTSTAVAYEESISIQGDNYAIPGTLSIPTTYRKGDKLPVVLMLHGTGSQKDEAGDLYKTLATHLAKEGYASLRIDFAGTGDSPVDYKEYTLTSATNDANKAIEYLLNRPEFNTDRIGLIGFSQGGLIGQLVASENENIEAFVSWSGVSSPGEEAFKSFFDTYYEEAKLNGFAKVDFDWRSPLNFSLEWFKEIHSQSVLKDITKYEGKLLAIAGSADTVVNPIDSVNMINAATSKDAAFYLIKDADHTFNCFIPDAPQTQEVLDVTVSWFQNNL</sequence>
<dbReference type="PROSITE" id="PS00708">
    <property type="entry name" value="PRO_ENDOPEP_SER"/>
    <property type="match status" value="1"/>
</dbReference>
<dbReference type="GO" id="GO:0052689">
    <property type="term" value="F:carboxylic ester hydrolase activity"/>
    <property type="evidence" value="ECO:0007669"/>
    <property type="project" value="TreeGrafter"/>
</dbReference>
<dbReference type="InterPro" id="IPR000383">
    <property type="entry name" value="Xaa-Pro-like_dom"/>
</dbReference>
<dbReference type="GO" id="GO:0006508">
    <property type="term" value="P:proteolysis"/>
    <property type="evidence" value="ECO:0007669"/>
    <property type="project" value="InterPro"/>
</dbReference>
<dbReference type="GO" id="GO:0004252">
    <property type="term" value="F:serine-type endopeptidase activity"/>
    <property type="evidence" value="ECO:0007669"/>
    <property type="project" value="InterPro"/>
</dbReference>
<keyword evidence="1 4" id="KW-0378">Hydrolase</keyword>
<dbReference type="Proteomes" id="UP001169242">
    <property type="component" value="Unassembled WGS sequence"/>
</dbReference>
<dbReference type="AlphaFoldDB" id="A0AA42DMF3"/>
<keyword evidence="5" id="KW-1185">Reference proteome</keyword>
<dbReference type="Gene3D" id="3.40.50.1820">
    <property type="entry name" value="alpha/beta hydrolase"/>
    <property type="match status" value="1"/>
</dbReference>
<dbReference type="PROSITE" id="PS51257">
    <property type="entry name" value="PROKAR_LIPOPROTEIN"/>
    <property type="match status" value="1"/>
</dbReference>
<feature type="signal peptide" evidence="2">
    <location>
        <begin position="1"/>
        <end position="17"/>
    </location>
</feature>
<evidence type="ECO:0000256" key="2">
    <source>
        <dbReference type="SAM" id="SignalP"/>
    </source>
</evidence>
<evidence type="ECO:0000259" key="3">
    <source>
        <dbReference type="Pfam" id="PF02129"/>
    </source>
</evidence>
<dbReference type="InterPro" id="IPR053145">
    <property type="entry name" value="AB_hydrolase_Est10"/>
</dbReference>
<evidence type="ECO:0000256" key="1">
    <source>
        <dbReference type="ARBA" id="ARBA00022801"/>
    </source>
</evidence>
<evidence type="ECO:0000313" key="4">
    <source>
        <dbReference type="EMBL" id="MDA3731338.1"/>
    </source>
</evidence>
<reference evidence="4" key="1">
    <citation type="journal article" date="2023" name="Int. J. Syst. Evol. Microbiol.">
        <title>&lt;i&gt;Holtiella tumoricola&lt;/i&gt; gen. nov. sp. nov., isolated from a human clinical sample.</title>
        <authorList>
            <person name="Allen-Vercoe E."/>
            <person name="Daigneault M.C."/>
            <person name="Vancuren S.J."/>
            <person name="Cochrane K."/>
            <person name="O'Neal L.L."/>
            <person name="Sankaranarayanan K."/>
            <person name="Lawson P.A."/>
        </authorList>
    </citation>
    <scope>NUCLEOTIDE SEQUENCE</scope>
    <source>
        <strain evidence="4">CC70A</strain>
    </source>
</reference>
<protein>
    <submittedName>
        <fullName evidence="4">Alpha/beta fold hydrolase</fullName>
    </submittedName>
</protein>
<dbReference type="PANTHER" id="PTHR43265">
    <property type="entry name" value="ESTERASE ESTD"/>
    <property type="match status" value="1"/>
</dbReference>
<organism evidence="4 5">
    <name type="scientific">Holtiella tumoricola</name>
    <dbReference type="NCBI Taxonomy" id="3018743"/>
    <lineage>
        <taxon>Bacteria</taxon>
        <taxon>Bacillati</taxon>
        <taxon>Bacillota</taxon>
        <taxon>Clostridia</taxon>
        <taxon>Lachnospirales</taxon>
        <taxon>Cellulosilyticaceae</taxon>
        <taxon>Holtiella</taxon>
    </lineage>
</organism>
<name>A0AA42DMF3_9FIRM</name>
<keyword evidence="2" id="KW-0732">Signal</keyword>
<dbReference type="Pfam" id="PF02129">
    <property type="entry name" value="Peptidase_S15"/>
    <property type="match status" value="1"/>
</dbReference>
<dbReference type="RefSeq" id="WP_271011727.1">
    <property type="nucleotide sequence ID" value="NZ_JAQIFT010000032.1"/>
</dbReference>
<gene>
    <name evidence="4" type="ORF">PBV87_07580</name>
</gene>
<feature type="domain" description="Xaa-Pro dipeptidyl-peptidase-like" evidence="3">
    <location>
        <begin position="58"/>
        <end position="183"/>
    </location>
</feature>
<comment type="caution">
    <text evidence="4">The sequence shown here is derived from an EMBL/GenBank/DDBJ whole genome shotgun (WGS) entry which is preliminary data.</text>
</comment>
<proteinExistence type="predicted"/>
<dbReference type="InterPro" id="IPR029058">
    <property type="entry name" value="AB_hydrolase_fold"/>
</dbReference>
<dbReference type="PANTHER" id="PTHR43265:SF1">
    <property type="entry name" value="ESTERASE ESTD"/>
    <property type="match status" value="1"/>
</dbReference>
<dbReference type="SUPFAM" id="SSF53474">
    <property type="entry name" value="alpha/beta-Hydrolases"/>
    <property type="match status" value="1"/>
</dbReference>
<dbReference type="EMBL" id="JAQIFT010000032">
    <property type="protein sequence ID" value="MDA3731338.1"/>
    <property type="molecule type" value="Genomic_DNA"/>
</dbReference>
<feature type="chain" id="PRO_5041452849" evidence="2">
    <location>
        <begin position="18"/>
        <end position="305"/>
    </location>
</feature>
<accession>A0AA42DMF3</accession>
<evidence type="ECO:0000313" key="5">
    <source>
        <dbReference type="Proteomes" id="UP001169242"/>
    </source>
</evidence>